<name>A0A6J5NGQ0_9CAUD</name>
<accession>A0A6J5NGQ0</accession>
<evidence type="ECO:0000256" key="1">
    <source>
        <dbReference type="SAM" id="Phobius"/>
    </source>
</evidence>
<keyword evidence="1" id="KW-0472">Membrane</keyword>
<evidence type="ECO:0000313" key="2">
    <source>
        <dbReference type="EMBL" id="CAB4156395.1"/>
    </source>
</evidence>
<organism evidence="2">
    <name type="scientific">uncultured Caudovirales phage</name>
    <dbReference type="NCBI Taxonomy" id="2100421"/>
    <lineage>
        <taxon>Viruses</taxon>
        <taxon>Duplodnaviria</taxon>
        <taxon>Heunggongvirae</taxon>
        <taxon>Uroviricota</taxon>
        <taxon>Caudoviricetes</taxon>
        <taxon>Peduoviridae</taxon>
        <taxon>Maltschvirus</taxon>
        <taxon>Maltschvirus maltsch</taxon>
    </lineage>
</organism>
<dbReference type="EMBL" id="LR796637">
    <property type="protein sequence ID" value="CAB4156395.1"/>
    <property type="molecule type" value="Genomic_DNA"/>
</dbReference>
<proteinExistence type="predicted"/>
<keyword evidence="1" id="KW-0812">Transmembrane</keyword>
<feature type="transmembrane region" description="Helical" evidence="1">
    <location>
        <begin position="6"/>
        <end position="28"/>
    </location>
</feature>
<protein>
    <submittedName>
        <fullName evidence="2">Uncharacterized protein</fullName>
    </submittedName>
</protein>
<keyword evidence="1" id="KW-1133">Transmembrane helix</keyword>
<reference evidence="2" key="1">
    <citation type="submission" date="2020-04" db="EMBL/GenBank/DDBJ databases">
        <authorList>
            <person name="Chiriac C."/>
            <person name="Salcher M."/>
            <person name="Ghai R."/>
            <person name="Kavagutti S V."/>
        </authorList>
    </citation>
    <scope>NUCLEOTIDE SEQUENCE</scope>
</reference>
<sequence length="67" mass="7909">MNWDLILTTVGFLTTLVLFAPIFIVYVLGFHRGRMAIDLEMLTKHQNMIHKSDDDINWEQIFEGENR</sequence>
<gene>
    <name evidence="2" type="ORF">UFOVP655_54</name>
</gene>